<dbReference type="Proteomes" id="UP000887013">
    <property type="component" value="Unassembled WGS sequence"/>
</dbReference>
<reference evidence="1" key="1">
    <citation type="submission" date="2020-08" db="EMBL/GenBank/DDBJ databases">
        <title>Multicomponent nature underlies the extraordinary mechanical properties of spider dragline silk.</title>
        <authorList>
            <person name="Kono N."/>
            <person name="Nakamura H."/>
            <person name="Mori M."/>
            <person name="Yoshida Y."/>
            <person name="Ohtoshi R."/>
            <person name="Malay A.D."/>
            <person name="Moran D.A.P."/>
            <person name="Tomita M."/>
            <person name="Numata K."/>
            <person name="Arakawa K."/>
        </authorList>
    </citation>
    <scope>NUCLEOTIDE SEQUENCE</scope>
</reference>
<name>A0A8X6QIY6_NEPPI</name>
<proteinExistence type="predicted"/>
<evidence type="ECO:0000313" key="2">
    <source>
        <dbReference type="Proteomes" id="UP000887013"/>
    </source>
</evidence>
<accession>A0A8X6QIY6</accession>
<keyword evidence="2" id="KW-1185">Reference proteome</keyword>
<comment type="caution">
    <text evidence="1">The sequence shown here is derived from an EMBL/GenBank/DDBJ whole genome shotgun (WGS) entry which is preliminary data.</text>
</comment>
<gene>
    <name evidence="1" type="ORF">NPIL_55711</name>
</gene>
<organism evidence="1 2">
    <name type="scientific">Nephila pilipes</name>
    <name type="common">Giant wood spider</name>
    <name type="synonym">Nephila maculata</name>
    <dbReference type="NCBI Taxonomy" id="299642"/>
    <lineage>
        <taxon>Eukaryota</taxon>
        <taxon>Metazoa</taxon>
        <taxon>Ecdysozoa</taxon>
        <taxon>Arthropoda</taxon>
        <taxon>Chelicerata</taxon>
        <taxon>Arachnida</taxon>
        <taxon>Araneae</taxon>
        <taxon>Araneomorphae</taxon>
        <taxon>Entelegynae</taxon>
        <taxon>Araneoidea</taxon>
        <taxon>Nephilidae</taxon>
        <taxon>Nephila</taxon>
    </lineage>
</organism>
<dbReference type="EMBL" id="BMAW01128829">
    <property type="protein sequence ID" value="GFU27626.1"/>
    <property type="molecule type" value="Genomic_DNA"/>
</dbReference>
<evidence type="ECO:0000313" key="1">
    <source>
        <dbReference type="EMBL" id="GFU27626.1"/>
    </source>
</evidence>
<sequence length="97" mass="10543">MNSFRSEGGGRVSHISHTLDITSALQRRFSVLPSAASPQVDASGVAPTAPLSAARCESRHERTTQSIPVTTLVCGQRIISDNRSRVISRLHFLVRCE</sequence>
<protein>
    <submittedName>
        <fullName evidence="1">Uncharacterized protein</fullName>
    </submittedName>
</protein>
<dbReference type="AlphaFoldDB" id="A0A8X6QIY6"/>